<dbReference type="Pfam" id="PF01835">
    <property type="entry name" value="MG2"/>
    <property type="match status" value="1"/>
</dbReference>
<keyword evidence="7" id="KW-1185">Reference proteome</keyword>
<dbReference type="InterPro" id="IPR001599">
    <property type="entry name" value="Macroglobln_a2"/>
</dbReference>
<dbReference type="PANTHER" id="PTHR40094:SF1">
    <property type="entry name" value="UBIQUITIN DOMAIN-CONTAINING PROTEIN"/>
    <property type="match status" value="1"/>
</dbReference>
<protein>
    <submittedName>
        <fullName evidence="6">Large extracellular alpha-helical protein</fullName>
    </submittedName>
</protein>
<organism evidence="6 7">
    <name type="scientific">Beggiatoa alba B18LD</name>
    <dbReference type="NCBI Taxonomy" id="395493"/>
    <lineage>
        <taxon>Bacteria</taxon>
        <taxon>Pseudomonadati</taxon>
        <taxon>Pseudomonadota</taxon>
        <taxon>Gammaproteobacteria</taxon>
        <taxon>Thiotrichales</taxon>
        <taxon>Thiotrichaceae</taxon>
        <taxon>Beggiatoa</taxon>
    </lineage>
</organism>
<evidence type="ECO:0000259" key="4">
    <source>
        <dbReference type="SMART" id="SM01359"/>
    </source>
</evidence>
<evidence type="ECO:0000256" key="2">
    <source>
        <dbReference type="SAM" id="MobiDB-lite"/>
    </source>
</evidence>
<dbReference type="Gene3D" id="2.60.40.3710">
    <property type="match status" value="1"/>
</dbReference>
<evidence type="ECO:0000259" key="5">
    <source>
        <dbReference type="SMART" id="SM01360"/>
    </source>
</evidence>
<dbReference type="InterPro" id="IPR051802">
    <property type="entry name" value="YfhM-like"/>
</dbReference>
<dbReference type="OrthoDB" id="9767116at2"/>
<accession>I3CDR6</accession>
<feature type="compositionally biased region" description="Acidic residues" evidence="2">
    <location>
        <begin position="195"/>
        <end position="208"/>
    </location>
</feature>
<dbReference type="Gene3D" id="2.60.40.10">
    <property type="entry name" value="Immunoglobulins"/>
    <property type="match status" value="1"/>
</dbReference>
<dbReference type="Pfam" id="PF00207">
    <property type="entry name" value="A2M"/>
    <property type="match status" value="1"/>
</dbReference>
<feature type="region of interest" description="Disordered" evidence="2">
    <location>
        <begin position="188"/>
        <end position="234"/>
    </location>
</feature>
<evidence type="ECO:0000256" key="1">
    <source>
        <dbReference type="ARBA" id="ARBA00010556"/>
    </source>
</evidence>
<keyword evidence="3" id="KW-0732">Signal</keyword>
<dbReference type="SMART" id="SM01359">
    <property type="entry name" value="A2M_N_2"/>
    <property type="match status" value="1"/>
</dbReference>
<evidence type="ECO:0000313" key="7">
    <source>
        <dbReference type="Proteomes" id="UP000005744"/>
    </source>
</evidence>
<comment type="similarity">
    <text evidence="1">Belongs to the protease inhibitor I39 (alpha-2-macroglobulin) family. Bacterial alpha-2-macroglobulin subfamily.</text>
</comment>
<feature type="domain" description="Alpha-2-macroglobulin bait region" evidence="4">
    <location>
        <begin position="1015"/>
        <end position="1171"/>
    </location>
</feature>
<name>I3CDR6_9GAMM</name>
<feature type="domain" description="Alpha-2-macroglobulin" evidence="5">
    <location>
        <begin position="1233"/>
        <end position="1322"/>
    </location>
</feature>
<dbReference type="Gene3D" id="1.50.10.20">
    <property type="match status" value="1"/>
</dbReference>
<dbReference type="PANTHER" id="PTHR40094">
    <property type="entry name" value="ALPHA-2-MACROGLOBULIN HOMOLOG"/>
    <property type="match status" value="1"/>
</dbReference>
<gene>
    <name evidence="6" type="ORF">BegalDRAFT_0849</name>
</gene>
<dbReference type="InterPro" id="IPR041246">
    <property type="entry name" value="Bact_MG10"/>
</dbReference>
<dbReference type="SUPFAM" id="SSF48239">
    <property type="entry name" value="Terpenoid cyclases/Protein prenyltransferases"/>
    <property type="match status" value="1"/>
</dbReference>
<dbReference type="STRING" id="395493.BegalDRAFT_0849"/>
<proteinExistence type="inferred from homology"/>
<dbReference type="HOGENOM" id="CLU_002018_0_0_6"/>
<feature type="signal peptide" evidence="3">
    <location>
        <begin position="1"/>
        <end position="24"/>
    </location>
</feature>
<dbReference type="Gene3D" id="2.60.40.1930">
    <property type="match status" value="1"/>
</dbReference>
<dbReference type="InterPro" id="IPR011625">
    <property type="entry name" value="A2M_N_BRD"/>
</dbReference>
<dbReference type="Pfam" id="PF07703">
    <property type="entry name" value="A2M_BRD"/>
    <property type="match status" value="1"/>
</dbReference>
<dbReference type="SMART" id="SM01360">
    <property type="entry name" value="A2M"/>
    <property type="match status" value="1"/>
</dbReference>
<sequence>MNSKHLLILLVTLNSLLTSMPSWAVFDSAKFNQSKPLEISRITPTGEDVEAERQIVFQFNQPVVPIGKMERSAAEIPITIQPEVKCEWRWVDTSALACQLRDEDALKPATRYRIVMQTGIKTEDGRTIAQAIKHEFITQRPRVSYTSFDTWKAPNSPQIRVSFNQSVTKVSVESSLYIRKPNGQRIAINVLPTQETDDTEEGETDNGETIDLPPPADTPPKAETPATPPSPEPTAARAWVIAPKQLLALDTSYELWVTEGLISGEGGTEKGIENQVVTNFDTLPEFRFLGVSCTTLGNEDVFIAPKDAVNKAKRCNPLRQVALVFSSPVSNTMVKQNLLLTPDLAGGRTDYDPWDKVSDYNRLRDSHTKGDTYKIWLPELLKAYQIYKVAILNPNTLKDEFGRALPSAVNLEFATDNREPNFVFEYEHSVLESGITDSELPMYTTNLKDITISYQELTGQGWTALKNAVTQAPTIKNLAVKLPVGIRKLLNGKSGIIQGRYTTTPNTNQGGYEWGNWFFSQVTPYHVQAKVGHYNSLVWITDFATGKPVADAKISLYLDDYVGKDKLPDPIATATTDENGLATLAGRETLDPTLQHNYVYNPSEQRFFVHVQKGEEVALLPLDQNYAIEMYQISPDYSVYSYPRQKYAYIQAWGTTAQGVYKVGDTIQYKIYVRNEGNNKLEPAPKGTYKLSVYDPTGKVINEVPTVQLSEFGAFHGEFVVPTTGAVGWYRFELSADFYENTWSPMRVLVSDFTPSPFRVKTTLNGDLFHLGDTVSVETQASLHAGGAYGDAQTLVAAVLSQNEFVPASPLAKGFQFDTFADNTDDETLFHTESAVDAKGLLTTEIPLKETKVLYGTLRIESAVRDDRGKDVASSATATYVGRDRFVGLKTENWLLNAGKENTVNVLVVDERGNPIAGTPVNVLIEREDTKASRVKGAGNAYLTQYETVWVETNRCETTATAEPYICRFTPPSAGTYRLVATIKDTKEREHKTTVNQWAVGAGEVVWQMEAGNGLEIVPEQEKYKVGETAKYLVKNPFPNATALVTVERLGILKSWLVTLPNSVEVISVPVEADYTPGFYVSVTVVSPRVDKPIDAEQVDLGKPTFRMGYAKTLVEEPYKELVVDIKTDKPVYKPREPVTVKFNAHAKQADVKAQPIELAVIVLDESVFDLIQGGLSYFDPYRGFYHLSDLDMSNYSLLMRLVGRQKFEKKGATPGGDGGMGPNLRSLFKFVSYWNPSVPVDAEGNAQVQFNTPDNLTGWRVLALAATPADRLGLGNANFKVNLPIEVRPALPNQVMVGDTFDAGFTVMNRTENARELEVTISATGPVQKTAGADKTNMTVKLKAEPYKRYNVWLPISTTDIGDIQFTATAGDATDKDGLTQTLKVLPRRSLDTAATYGTTTEASLSESLQFPADIYGNVGQVSVVVSPTVISDINGAFQYMRDYPYACWEQKLSKGTMAAHYNNLKAYLPNTVMWEGSASLPQATLDLAADYQAPNGGMTFFIAQDQYVSPYLSAYTALAFNWLRASGYVIPDQVENRLHEYLLTLLRKDVMPDFYSQGMASSVRAVALAALAKHGKVVRDDINRYQRALKDMDLFGKSQYLDAALAIPNTNKIRMETANAILSQLNQTGGKITFQETLDDGYNHLLSSNLRTECAILDVLVKYDEVMQNNNLVSDIPYKLVRHISQTRKYQGHWENTQENMFCMNALTSYARVYEKDKPAMIVKTFIDDKPLSLLNKPTETEVRFDDVKNPAQTFARPINEQDPARKATVKLDKQGDGRVYYTVRMQYAMKEEKATAVNAGMEINREYYVKRNDKWELLTSPFELKTGELVRVDLFLSLPAARHFVVVDDPIPGGLEPVNRDLATASTVAADEAKGTYAGGSIWFRFSDWREYAFSFWSFYHKELRHNAAIFYADYLPVGNYHLSYIAQAIAPGEFTILPTHTEEMYDPDVYGKSTPAKLKVTRDPSADAGK</sequence>
<dbReference type="Pfam" id="PF17973">
    <property type="entry name" value="bMG10"/>
    <property type="match status" value="1"/>
</dbReference>
<evidence type="ECO:0000313" key="6">
    <source>
        <dbReference type="EMBL" id="EIJ41759.1"/>
    </source>
</evidence>
<evidence type="ECO:0000256" key="3">
    <source>
        <dbReference type="SAM" id="SignalP"/>
    </source>
</evidence>
<dbReference type="eggNOG" id="COG2373">
    <property type="taxonomic scope" value="Bacteria"/>
</dbReference>
<feature type="chain" id="PRO_5003669459" evidence="3">
    <location>
        <begin position="25"/>
        <end position="1974"/>
    </location>
</feature>
<dbReference type="RefSeq" id="WP_002683989.1">
    <property type="nucleotide sequence ID" value="NZ_JH600070.1"/>
</dbReference>
<dbReference type="EMBL" id="JH600070">
    <property type="protein sequence ID" value="EIJ41759.1"/>
    <property type="molecule type" value="Genomic_DNA"/>
</dbReference>
<dbReference type="InterPro" id="IPR002890">
    <property type="entry name" value="MG2"/>
</dbReference>
<dbReference type="InterPro" id="IPR013783">
    <property type="entry name" value="Ig-like_fold"/>
</dbReference>
<dbReference type="Proteomes" id="UP000005744">
    <property type="component" value="Unassembled WGS sequence"/>
</dbReference>
<dbReference type="GO" id="GO:0004866">
    <property type="term" value="F:endopeptidase inhibitor activity"/>
    <property type="evidence" value="ECO:0007669"/>
    <property type="project" value="InterPro"/>
</dbReference>
<reference evidence="6 7" key="1">
    <citation type="submission" date="2011-11" db="EMBL/GenBank/DDBJ databases">
        <title>Improved High-Quality Draft sequence of Beggiatoa alba B18lD.</title>
        <authorList>
            <consortium name="US DOE Joint Genome Institute"/>
            <person name="Lucas S."/>
            <person name="Han J."/>
            <person name="Lapidus A."/>
            <person name="Cheng J.-F."/>
            <person name="Goodwin L."/>
            <person name="Pitluck S."/>
            <person name="Peters L."/>
            <person name="Mikhailova N."/>
            <person name="Held B."/>
            <person name="Detter J.C."/>
            <person name="Han C."/>
            <person name="Tapia R."/>
            <person name="Land M."/>
            <person name="Hauser L."/>
            <person name="Kyrpides N."/>
            <person name="Ivanova N."/>
            <person name="Pagani I."/>
            <person name="Samuel K."/>
            <person name="Teske A."/>
            <person name="Mueller J."/>
            <person name="Woyke T."/>
        </authorList>
    </citation>
    <scope>NUCLEOTIDE SEQUENCE [LARGE SCALE GENOMIC DNA]</scope>
    <source>
        <strain evidence="6 7">B18LD</strain>
    </source>
</reference>
<dbReference type="InterPro" id="IPR008930">
    <property type="entry name" value="Terpenoid_cyclase/PrenylTrfase"/>
</dbReference>